<comment type="similarity">
    <text evidence="3">Belongs to the HARBI1 family.</text>
</comment>
<dbReference type="InterPro" id="IPR045249">
    <property type="entry name" value="HARBI1-like"/>
</dbReference>
<evidence type="ECO:0000313" key="10">
    <source>
        <dbReference type="EMBL" id="PLW37820.1"/>
    </source>
</evidence>
<evidence type="ECO:0000256" key="3">
    <source>
        <dbReference type="ARBA" id="ARBA00006958"/>
    </source>
</evidence>
<dbReference type="OrthoDB" id="2430314at2759"/>
<sequence>MLDFTENYLPMGRYFLKKIVWLHTITGSVTKSPASSPNYHRLHHQITRSVTNNKYLPIPVMDPSTLSEQQMQLCFHQAHHLLVIRRRGFLGLERAKILYLAYQMYTHLSKAKPIRKHISILTGAMWVDELINNPNPSSFYENMGMTVPTFMKLKDLLEGHGVLCDSKYVTSTEKLATLLYMLITGLSNQKLQQRFQQSASTISIIINQLIKDISTNQSLMSKYIKLPAQGSETPEEIKNNPKFLPYFDDCIGAVDGSHIPVYVEDQTRYINCKGYPSQNILAVCNFNMEFTFVMPGWEGSAHDGRLWDAARVKSLRIPEGKWLLGDAGFPLSDSCLIPYRATKYHLKDWDVVRGQKPQTPQELFNLRHSSARNVIEQIFGVIKTRFQVIATGCKYDIAIQVKVIIVMTFLHNFIRVTDPADNRLNMDGLDGSNSLDNQQPETLDYGFLHNSGITRAESSQASIKREEIAMNMWTDYQKLLRHRQRHSQA</sequence>
<keyword evidence="7" id="KW-0539">Nucleus</keyword>
<name>A0A2N5UJ86_9BASI</name>
<evidence type="ECO:0000256" key="1">
    <source>
        <dbReference type="ARBA" id="ARBA00001968"/>
    </source>
</evidence>
<feature type="domain" description="DDE Tnp4" evidence="8">
    <location>
        <begin position="254"/>
        <end position="412"/>
    </location>
</feature>
<organism evidence="10 11">
    <name type="scientific">Puccinia coronata f. sp. avenae</name>
    <dbReference type="NCBI Taxonomy" id="200324"/>
    <lineage>
        <taxon>Eukaryota</taxon>
        <taxon>Fungi</taxon>
        <taxon>Dikarya</taxon>
        <taxon>Basidiomycota</taxon>
        <taxon>Pucciniomycotina</taxon>
        <taxon>Pucciniomycetes</taxon>
        <taxon>Pucciniales</taxon>
        <taxon>Pucciniaceae</taxon>
        <taxon>Puccinia</taxon>
    </lineage>
</organism>
<evidence type="ECO:0000259" key="8">
    <source>
        <dbReference type="Pfam" id="PF13359"/>
    </source>
</evidence>
<comment type="caution">
    <text evidence="10">The sequence shown here is derived from an EMBL/GenBank/DDBJ whole genome shotgun (WGS) entry which is preliminary data.</text>
</comment>
<evidence type="ECO:0000259" key="9">
    <source>
        <dbReference type="Pfam" id="PF26138"/>
    </source>
</evidence>
<evidence type="ECO:0000256" key="4">
    <source>
        <dbReference type="ARBA" id="ARBA00022722"/>
    </source>
</evidence>
<reference evidence="10 11" key="1">
    <citation type="submission" date="2017-11" db="EMBL/GenBank/DDBJ databases">
        <title>De novo assembly and phasing of dikaryotic genomes from two isolates of Puccinia coronata f. sp. avenae, the causal agent of oat crown rust.</title>
        <authorList>
            <person name="Miller M.E."/>
            <person name="Zhang Y."/>
            <person name="Omidvar V."/>
            <person name="Sperschneider J."/>
            <person name="Schwessinger B."/>
            <person name="Raley C."/>
            <person name="Palmer J.M."/>
            <person name="Garnica D."/>
            <person name="Upadhyaya N."/>
            <person name="Rathjen J."/>
            <person name="Taylor J.M."/>
            <person name="Park R.F."/>
            <person name="Dodds P.N."/>
            <person name="Hirsch C.D."/>
            <person name="Kianian S.F."/>
            <person name="Figueroa M."/>
        </authorList>
    </citation>
    <scope>NUCLEOTIDE SEQUENCE [LARGE SCALE GENOMIC DNA]</scope>
    <source>
        <strain evidence="10">12NC29</strain>
    </source>
</reference>
<dbReference type="GO" id="GO:0004518">
    <property type="term" value="F:nuclease activity"/>
    <property type="evidence" value="ECO:0007669"/>
    <property type="project" value="UniProtKB-KW"/>
</dbReference>
<dbReference type="InterPro" id="IPR058353">
    <property type="entry name" value="DUF8040"/>
</dbReference>
<keyword evidence="11" id="KW-1185">Reference proteome</keyword>
<dbReference type="Pfam" id="PF26138">
    <property type="entry name" value="DUF8040"/>
    <property type="match status" value="1"/>
</dbReference>
<dbReference type="AlphaFoldDB" id="A0A2N5UJ86"/>
<keyword evidence="4" id="KW-0540">Nuclease</keyword>
<dbReference type="PANTHER" id="PTHR22930:SF221">
    <property type="entry name" value="NUCLEASE HARBI1"/>
    <property type="match status" value="1"/>
</dbReference>
<dbReference type="GO" id="GO:0005634">
    <property type="term" value="C:nucleus"/>
    <property type="evidence" value="ECO:0007669"/>
    <property type="project" value="UniProtKB-SubCell"/>
</dbReference>
<evidence type="ECO:0000256" key="7">
    <source>
        <dbReference type="ARBA" id="ARBA00023242"/>
    </source>
</evidence>
<dbReference type="InterPro" id="IPR027806">
    <property type="entry name" value="HARBI1_dom"/>
</dbReference>
<keyword evidence="5" id="KW-0479">Metal-binding</keyword>
<evidence type="ECO:0000256" key="2">
    <source>
        <dbReference type="ARBA" id="ARBA00004123"/>
    </source>
</evidence>
<evidence type="ECO:0000313" key="11">
    <source>
        <dbReference type="Proteomes" id="UP000235388"/>
    </source>
</evidence>
<gene>
    <name evidence="10" type="ORF">PCANC_21675</name>
</gene>
<comment type="subcellular location">
    <subcellularLocation>
        <location evidence="2">Nucleus</location>
    </subcellularLocation>
</comment>
<evidence type="ECO:0000256" key="5">
    <source>
        <dbReference type="ARBA" id="ARBA00022723"/>
    </source>
</evidence>
<accession>A0A2N5UJ86</accession>
<proteinExistence type="inferred from homology"/>
<dbReference type="GO" id="GO:0046872">
    <property type="term" value="F:metal ion binding"/>
    <property type="evidence" value="ECO:0007669"/>
    <property type="project" value="UniProtKB-KW"/>
</dbReference>
<keyword evidence="6" id="KW-0378">Hydrolase</keyword>
<dbReference type="Proteomes" id="UP000235388">
    <property type="component" value="Unassembled WGS sequence"/>
</dbReference>
<evidence type="ECO:0000256" key="6">
    <source>
        <dbReference type="ARBA" id="ARBA00022801"/>
    </source>
</evidence>
<feature type="domain" description="DUF8040" evidence="9">
    <location>
        <begin position="119"/>
        <end position="213"/>
    </location>
</feature>
<protein>
    <submittedName>
        <fullName evidence="10">Uncharacterized protein</fullName>
    </submittedName>
</protein>
<dbReference type="PANTHER" id="PTHR22930">
    <property type="match status" value="1"/>
</dbReference>
<dbReference type="Pfam" id="PF13359">
    <property type="entry name" value="DDE_Tnp_4"/>
    <property type="match status" value="1"/>
</dbReference>
<dbReference type="EMBL" id="PGCJ01000216">
    <property type="protein sequence ID" value="PLW37820.1"/>
    <property type="molecule type" value="Genomic_DNA"/>
</dbReference>
<dbReference type="GO" id="GO:0016787">
    <property type="term" value="F:hydrolase activity"/>
    <property type="evidence" value="ECO:0007669"/>
    <property type="project" value="UniProtKB-KW"/>
</dbReference>
<comment type="cofactor">
    <cofactor evidence="1">
        <name>a divalent metal cation</name>
        <dbReference type="ChEBI" id="CHEBI:60240"/>
    </cofactor>
</comment>